<keyword evidence="6" id="KW-0813">Transport</keyword>
<feature type="signal peptide" evidence="8">
    <location>
        <begin position="1"/>
        <end position="20"/>
    </location>
</feature>
<organism evidence="12 13">
    <name type="scientific">Gemmatirosa kalamazoonensis</name>
    <dbReference type="NCBI Taxonomy" id="861299"/>
    <lineage>
        <taxon>Bacteria</taxon>
        <taxon>Pseudomonadati</taxon>
        <taxon>Gemmatimonadota</taxon>
        <taxon>Gemmatimonadia</taxon>
        <taxon>Gemmatimonadales</taxon>
        <taxon>Gemmatimonadaceae</taxon>
        <taxon>Gemmatirosa</taxon>
    </lineage>
</organism>
<evidence type="ECO:0000256" key="6">
    <source>
        <dbReference type="RuleBase" id="RU004004"/>
    </source>
</evidence>
<dbReference type="Pfam" id="PF00263">
    <property type="entry name" value="Secretin"/>
    <property type="match status" value="1"/>
</dbReference>
<name>W0RME6_9BACT</name>
<evidence type="ECO:0000256" key="3">
    <source>
        <dbReference type="ARBA" id="ARBA00022729"/>
    </source>
</evidence>
<dbReference type="KEGG" id="gba:J421_4404"/>
<feature type="region of interest" description="Disordered" evidence="7">
    <location>
        <begin position="262"/>
        <end position="297"/>
    </location>
</feature>
<evidence type="ECO:0000313" key="12">
    <source>
        <dbReference type="EMBL" id="AHG91941.1"/>
    </source>
</evidence>
<dbReference type="Pfam" id="PF21305">
    <property type="entry name" value="type_II_gspD_N0"/>
    <property type="match status" value="1"/>
</dbReference>
<evidence type="ECO:0000256" key="1">
    <source>
        <dbReference type="ARBA" id="ARBA00004370"/>
    </source>
</evidence>
<dbReference type="PRINTS" id="PR00811">
    <property type="entry name" value="BCTERIALGSPD"/>
</dbReference>
<dbReference type="eggNOG" id="COG1450">
    <property type="taxonomic scope" value="Bacteria"/>
</dbReference>
<dbReference type="InterPro" id="IPR050810">
    <property type="entry name" value="Bact_Secretion_Sys_Channel"/>
</dbReference>
<comment type="similarity">
    <text evidence="5">Belongs to the bacterial secretin family.</text>
</comment>
<dbReference type="InterPro" id="IPR038591">
    <property type="entry name" value="NolW-like_sf"/>
</dbReference>
<dbReference type="PANTHER" id="PTHR30332:SF24">
    <property type="entry name" value="SECRETIN GSPD-RELATED"/>
    <property type="match status" value="1"/>
</dbReference>
<dbReference type="EMBL" id="CP007128">
    <property type="protein sequence ID" value="AHG91941.1"/>
    <property type="molecule type" value="Genomic_DNA"/>
</dbReference>
<evidence type="ECO:0000256" key="2">
    <source>
        <dbReference type="ARBA" id="ARBA00022692"/>
    </source>
</evidence>
<feature type="chain" id="PRO_5004794317" evidence="8">
    <location>
        <begin position="21"/>
        <end position="604"/>
    </location>
</feature>
<keyword evidence="13" id="KW-1185">Reference proteome</keyword>
<gene>
    <name evidence="12" type="ORF">J421_4404</name>
</gene>
<comment type="subcellular location">
    <subcellularLocation>
        <location evidence="6">Cell outer membrane</location>
    </subcellularLocation>
    <subcellularLocation>
        <location evidence="1">Membrane</location>
    </subcellularLocation>
</comment>
<evidence type="ECO:0000256" key="5">
    <source>
        <dbReference type="RuleBase" id="RU004003"/>
    </source>
</evidence>
<dbReference type="AlphaFoldDB" id="W0RME6"/>
<dbReference type="Pfam" id="PF03958">
    <property type="entry name" value="Secretin_N"/>
    <property type="match status" value="2"/>
</dbReference>
<evidence type="ECO:0000259" key="9">
    <source>
        <dbReference type="Pfam" id="PF00263"/>
    </source>
</evidence>
<dbReference type="HOGENOM" id="CLU_006756_1_0_0"/>
<dbReference type="GO" id="GO:0009306">
    <property type="term" value="P:protein secretion"/>
    <property type="evidence" value="ECO:0007669"/>
    <property type="project" value="InterPro"/>
</dbReference>
<dbReference type="InterPro" id="IPR005644">
    <property type="entry name" value="NolW-like"/>
</dbReference>
<dbReference type="Proteomes" id="UP000019151">
    <property type="component" value="Chromosome"/>
</dbReference>
<keyword evidence="2" id="KW-0812">Transmembrane</keyword>
<dbReference type="InterPro" id="IPR004846">
    <property type="entry name" value="T2SS/T3SS_dom"/>
</dbReference>
<reference evidence="12 13" key="1">
    <citation type="journal article" date="2014" name="Genome Announc.">
        <title>Genome Sequence and Methylome of Soil Bacterium Gemmatirosa kalamazoonensis KBS708T, a Member of the Rarely Cultivated Gemmatimonadetes Phylum.</title>
        <authorList>
            <person name="Debruyn J.M."/>
            <person name="Radosevich M."/>
            <person name="Wommack K.E."/>
            <person name="Polson S.W."/>
            <person name="Hauser L.J."/>
            <person name="Fawaz M.N."/>
            <person name="Korlach J."/>
            <person name="Tsai Y.C."/>
        </authorList>
    </citation>
    <scope>NUCLEOTIDE SEQUENCE [LARGE SCALE GENOMIC DNA]</scope>
    <source>
        <strain evidence="12 13">KBS708</strain>
    </source>
</reference>
<evidence type="ECO:0000259" key="11">
    <source>
        <dbReference type="Pfam" id="PF21305"/>
    </source>
</evidence>
<dbReference type="PANTHER" id="PTHR30332">
    <property type="entry name" value="PROBABLE GENERAL SECRETION PATHWAY PROTEIN D"/>
    <property type="match status" value="1"/>
</dbReference>
<keyword evidence="3 8" id="KW-0732">Signal</keyword>
<dbReference type="GO" id="GO:0009279">
    <property type="term" value="C:cell outer membrane"/>
    <property type="evidence" value="ECO:0007669"/>
    <property type="project" value="UniProtKB-SubCell"/>
</dbReference>
<feature type="domain" description="GspD-like N0" evidence="11">
    <location>
        <begin position="40"/>
        <end position="109"/>
    </location>
</feature>
<keyword evidence="4" id="KW-0472">Membrane</keyword>
<accession>W0RME6</accession>
<dbReference type="OrthoDB" id="9775455at2"/>
<feature type="domain" description="Type II/III secretion system secretin-like" evidence="9">
    <location>
        <begin position="415"/>
        <end position="578"/>
    </location>
</feature>
<evidence type="ECO:0000313" key="13">
    <source>
        <dbReference type="Proteomes" id="UP000019151"/>
    </source>
</evidence>
<dbReference type="InParanoid" id="W0RME6"/>
<dbReference type="InterPro" id="IPR001775">
    <property type="entry name" value="GspD/PilQ"/>
</dbReference>
<evidence type="ECO:0000256" key="8">
    <source>
        <dbReference type="SAM" id="SignalP"/>
    </source>
</evidence>
<feature type="domain" description="NolW-like" evidence="10">
    <location>
        <begin position="137"/>
        <end position="197"/>
    </location>
</feature>
<feature type="domain" description="NolW-like" evidence="10">
    <location>
        <begin position="205"/>
        <end position="345"/>
    </location>
</feature>
<sequence>MSRRRARRLLVLAVALAAHAPSPTPLGAQQPVRPAAPVRVNFVGAPLADVIRSLASTLGLTVILSEVPDRRVTFSTPGPVRPDDVAAILESILESNGLVLVQRGGVAQVTPADKAPAVGVLGTGFDFPSPPPLGLVTQLVPLQAIRADEAADALRRIASPTARIEPVARSNALLVTDRGVNVARYLDLLRRLDARPEGEAGLRTYVVPLRYASAEDLATALGSLFGVSTGGARGGSLADRSLSRTLDAFRDRELDAFRQRQGVGLPGVPTSATPSVSPSSPIERQVAPGAPPNVPRDSASAAAALAATTTVVASTATNSLVIRTLPPNFPLLRETIEALDVRPPQVLFEVTVAEVQLGRGTEFGIDWAAASRKSGATYVQQNAAVADTVSSVTGLVIRKVFTFDNLDVRALLRAVATTTNVNVLSTPEVLAVNNREARILVGSKVPFVAAQRLANDVALDRAVQYQDVGTALTIVPTINEDGYVSVQILQEVSALTTQTLPFAFGAPVISTREAATRAVVRDGQTIVIGGLIGDTRQTNAEGIPFLMDIPLLGNLFRHTRVTRDRTELAIFVTPYVVRTDADADRLRDRARERLDRTPGTIRRP</sequence>
<evidence type="ECO:0000256" key="4">
    <source>
        <dbReference type="ARBA" id="ARBA00023136"/>
    </source>
</evidence>
<dbReference type="Gene3D" id="3.30.1370.120">
    <property type="match status" value="2"/>
</dbReference>
<dbReference type="GO" id="GO:0015627">
    <property type="term" value="C:type II protein secretion system complex"/>
    <property type="evidence" value="ECO:0007669"/>
    <property type="project" value="TreeGrafter"/>
</dbReference>
<proteinExistence type="inferred from homology"/>
<protein>
    <submittedName>
        <fullName evidence="12">Type II and III secretion system protein</fullName>
    </submittedName>
</protein>
<evidence type="ECO:0000256" key="7">
    <source>
        <dbReference type="SAM" id="MobiDB-lite"/>
    </source>
</evidence>
<dbReference type="RefSeq" id="WP_025413374.1">
    <property type="nucleotide sequence ID" value="NZ_CP007128.1"/>
</dbReference>
<dbReference type="InterPro" id="IPR049371">
    <property type="entry name" value="GspD-like_N0"/>
</dbReference>
<evidence type="ECO:0000259" key="10">
    <source>
        <dbReference type="Pfam" id="PF03958"/>
    </source>
</evidence>
<feature type="compositionally biased region" description="Low complexity" evidence="7">
    <location>
        <begin position="266"/>
        <end position="281"/>
    </location>
</feature>
<dbReference type="STRING" id="861299.J421_4404"/>